<proteinExistence type="predicted"/>
<feature type="compositionally biased region" description="Basic and acidic residues" evidence="1">
    <location>
        <begin position="155"/>
        <end position="165"/>
    </location>
</feature>
<dbReference type="AlphaFoldDB" id="A0A504XKP7"/>
<keyword evidence="2" id="KW-0812">Transmembrane</keyword>
<comment type="caution">
    <text evidence="3">The sequence shown here is derived from an EMBL/GenBank/DDBJ whole genome shotgun (WGS) entry which is preliminary data.</text>
</comment>
<keyword evidence="2" id="KW-0472">Membrane</keyword>
<protein>
    <submittedName>
        <fullName evidence="3">Putative integral membrane protein</fullName>
    </submittedName>
</protein>
<sequence>MTFKFDGELRRTEPQAAAVLAKLERMLTHHQTEEHAGLDAEQYTPSPATDAGPGLTCVKAIPARGVRARRRGTADGGAARSGTAFVTLFALGVALRLLACLFHFEPRRATSGSRCSASSAPCRLRGHVADAPAARGSGGSSRALQGFTMASPSEVQKKLDPEDGTAHTSVGQGGLAEAGGDAASSQHYMLAAASHRKDATMVAVKEGLLLALVIWLLLPLLFHAAVVDYHLQSGGEADQESMFLFRTP</sequence>
<organism evidence="3 4">
    <name type="scientific">Leishmania donovani</name>
    <dbReference type="NCBI Taxonomy" id="5661"/>
    <lineage>
        <taxon>Eukaryota</taxon>
        <taxon>Discoba</taxon>
        <taxon>Euglenozoa</taxon>
        <taxon>Kinetoplastea</taxon>
        <taxon>Metakinetoplastina</taxon>
        <taxon>Trypanosomatida</taxon>
        <taxon>Trypanosomatidae</taxon>
        <taxon>Leishmaniinae</taxon>
        <taxon>Leishmania</taxon>
    </lineage>
</organism>
<reference evidence="4" key="1">
    <citation type="submission" date="2019-02" db="EMBL/GenBank/DDBJ databases">
        <title>FDA dAtabase for Regulatory Grade micrObial Sequences (FDA-ARGOS): Supporting development and validation of Infectious Disease Dx tests.</title>
        <authorList>
            <person name="Duncan R."/>
            <person name="Fisher C."/>
            <person name="Tallon L."/>
            <person name="Sadzewicz L."/>
            <person name="Sengamalay N."/>
            <person name="Ott S."/>
            <person name="Godinez A."/>
            <person name="Nagaraj S."/>
            <person name="Vavikolanu K."/>
            <person name="Nadendla S."/>
            <person name="Aluvathingal J."/>
            <person name="Sichtig H."/>
        </authorList>
    </citation>
    <scope>NUCLEOTIDE SEQUENCE [LARGE SCALE GENOMIC DNA]</scope>
    <source>
        <strain evidence="4">FDAARGOS_361</strain>
    </source>
</reference>
<dbReference type="EMBL" id="RHLC01000034">
    <property type="protein sequence ID" value="TPP49093.1"/>
    <property type="molecule type" value="Genomic_DNA"/>
</dbReference>
<dbReference type="Proteomes" id="UP000318447">
    <property type="component" value="Unassembled WGS sequence"/>
</dbReference>
<gene>
    <name evidence="3" type="ORF">CGC21_0330</name>
</gene>
<feature type="transmembrane region" description="Helical" evidence="2">
    <location>
        <begin position="207"/>
        <end position="226"/>
    </location>
</feature>
<keyword evidence="2" id="KW-1133">Transmembrane helix</keyword>
<evidence type="ECO:0000256" key="1">
    <source>
        <dbReference type="SAM" id="MobiDB-lite"/>
    </source>
</evidence>
<evidence type="ECO:0000313" key="3">
    <source>
        <dbReference type="EMBL" id="TPP49093.1"/>
    </source>
</evidence>
<evidence type="ECO:0000256" key="2">
    <source>
        <dbReference type="SAM" id="Phobius"/>
    </source>
</evidence>
<feature type="transmembrane region" description="Helical" evidence="2">
    <location>
        <begin position="84"/>
        <end position="104"/>
    </location>
</feature>
<accession>A0A504XKP7</accession>
<name>A0A504XKP7_LEIDO</name>
<feature type="region of interest" description="Disordered" evidence="1">
    <location>
        <begin position="31"/>
        <end position="55"/>
    </location>
</feature>
<feature type="region of interest" description="Disordered" evidence="1">
    <location>
        <begin position="151"/>
        <end position="179"/>
    </location>
</feature>
<evidence type="ECO:0000313" key="4">
    <source>
        <dbReference type="Proteomes" id="UP000318447"/>
    </source>
</evidence>